<evidence type="ECO:0000259" key="4">
    <source>
        <dbReference type="PROSITE" id="PS51387"/>
    </source>
</evidence>
<dbReference type="Gene3D" id="3.30.465.10">
    <property type="match status" value="1"/>
</dbReference>
<keyword evidence="6" id="KW-1185">Reference proteome</keyword>
<dbReference type="GO" id="GO:0003885">
    <property type="term" value="F:D-arabinono-1,4-lactone oxidase activity"/>
    <property type="evidence" value="ECO:0007669"/>
    <property type="project" value="InterPro"/>
</dbReference>
<name>A0A4R7I4R7_9ACTN</name>
<dbReference type="Gene3D" id="3.30.43.10">
    <property type="entry name" value="Uridine Diphospho-n-acetylenolpyruvylglucosamine Reductase, domain 2"/>
    <property type="match status" value="1"/>
</dbReference>
<dbReference type="InterPro" id="IPR010031">
    <property type="entry name" value="FAD_lactone_oxidase-like"/>
</dbReference>
<dbReference type="GO" id="GO:0080049">
    <property type="term" value="F:L-gulono-1,4-lactone dehydrogenase activity"/>
    <property type="evidence" value="ECO:0007669"/>
    <property type="project" value="TreeGrafter"/>
</dbReference>
<dbReference type="InterPro" id="IPR016167">
    <property type="entry name" value="FAD-bd_PCMH_sub1"/>
</dbReference>
<evidence type="ECO:0000313" key="6">
    <source>
        <dbReference type="Proteomes" id="UP000294558"/>
    </source>
</evidence>
<evidence type="ECO:0000256" key="2">
    <source>
        <dbReference type="ARBA" id="ARBA00022827"/>
    </source>
</evidence>
<dbReference type="SUPFAM" id="SSF55103">
    <property type="entry name" value="FAD-linked oxidases, C-terminal domain"/>
    <property type="match status" value="1"/>
</dbReference>
<dbReference type="InterPro" id="IPR016164">
    <property type="entry name" value="FAD-linked_Oxase-like_C"/>
</dbReference>
<dbReference type="Gene3D" id="3.30.70.2520">
    <property type="match status" value="1"/>
</dbReference>
<keyword evidence="3" id="KW-0560">Oxidoreductase</keyword>
<dbReference type="PIRSF" id="PIRSF000136">
    <property type="entry name" value="LGO_GLO"/>
    <property type="match status" value="1"/>
</dbReference>
<dbReference type="InterPro" id="IPR006094">
    <property type="entry name" value="Oxid_FAD_bind_N"/>
</dbReference>
<evidence type="ECO:0000256" key="3">
    <source>
        <dbReference type="ARBA" id="ARBA00023002"/>
    </source>
</evidence>
<dbReference type="AlphaFoldDB" id="A0A4R7I4R7"/>
<dbReference type="PANTHER" id="PTHR43762:SF1">
    <property type="entry name" value="D-ARABINONO-1,4-LACTONE OXIDASE"/>
    <property type="match status" value="1"/>
</dbReference>
<comment type="caution">
    <text evidence="5">The sequence shown here is derived from an EMBL/GenBank/DDBJ whole genome shotgun (WGS) entry which is preliminary data.</text>
</comment>
<evidence type="ECO:0000313" key="5">
    <source>
        <dbReference type="EMBL" id="TDT18682.1"/>
    </source>
</evidence>
<dbReference type="SUPFAM" id="SSF56176">
    <property type="entry name" value="FAD-binding/transporter-associated domain-like"/>
    <property type="match status" value="1"/>
</dbReference>
<evidence type="ECO:0000256" key="1">
    <source>
        <dbReference type="ARBA" id="ARBA00022630"/>
    </source>
</evidence>
<keyword evidence="1" id="KW-0285">Flavoprotein</keyword>
<proteinExistence type="predicted"/>
<dbReference type="PANTHER" id="PTHR43762">
    <property type="entry name" value="L-GULONOLACTONE OXIDASE"/>
    <property type="match status" value="1"/>
</dbReference>
<dbReference type="PROSITE" id="PS51387">
    <property type="entry name" value="FAD_PCMH"/>
    <property type="match status" value="1"/>
</dbReference>
<reference evidence="5 6" key="1">
    <citation type="submission" date="2019-03" db="EMBL/GenBank/DDBJ databases">
        <title>Sequencing the genomes of 1000 actinobacteria strains.</title>
        <authorList>
            <person name="Klenk H.-P."/>
        </authorList>
    </citation>
    <scope>NUCLEOTIDE SEQUENCE [LARGE SCALE GENOMIC DNA]</scope>
    <source>
        <strain evidence="5 6">DSM 18936</strain>
    </source>
</reference>
<dbReference type="InterPro" id="IPR036318">
    <property type="entry name" value="FAD-bd_PCMH-like_sf"/>
</dbReference>
<dbReference type="Proteomes" id="UP000294558">
    <property type="component" value="Unassembled WGS sequence"/>
</dbReference>
<dbReference type="InterPro" id="IPR016171">
    <property type="entry name" value="Vanillyl_alc_oxidase_C-sub2"/>
</dbReference>
<sequence>MTTVRNWARNQQCEPDAVERPNDTAEVAALVVAAAASNRPVKVIGAGHSFTAAAMTDGVLVSLGRLGDVVDISGDRVTVQAGIELRDLSRLLDEHGLAMPNLGDINVQSLAGATATATHGTGRGLGNLATTIEAIELVDGRGEVHRFDVAADPDAVRTLAVGVGGFGIVTELTLRVVPAFDLHAKETVEPLADVVSGWDAFTRSADHAEFFFFPGDDRALVKRNDRTDEPARPPSRLAYVRDKYLFENVAFGLACAVGRRWPSLAPRITNAFAASASERDLIDRSDRVFASPRKVRFVEMEYGIPIDAVPEALARVQALVASLHHPVLLPIEVRCSAADDLALSTGYGRESGWIAVHQYPGMPYEHYFDTVEQIMSDYDGRPHWGKLHGQTADVLRERYPRWDDAMALRDRLDPDRTFRNAYLDRVFG</sequence>
<dbReference type="Gene3D" id="1.10.45.10">
    <property type="entry name" value="Vanillyl-alcohol Oxidase, Chain A, domain 4"/>
    <property type="match status" value="1"/>
</dbReference>
<dbReference type="EMBL" id="SOAU01000001">
    <property type="protein sequence ID" value="TDT18682.1"/>
    <property type="molecule type" value="Genomic_DNA"/>
</dbReference>
<dbReference type="Pfam" id="PF04030">
    <property type="entry name" value="ALO"/>
    <property type="match status" value="1"/>
</dbReference>
<protein>
    <submittedName>
        <fullName evidence="5">L-gulonolactone oxidase</fullName>
    </submittedName>
</protein>
<dbReference type="GO" id="GO:0071949">
    <property type="term" value="F:FAD binding"/>
    <property type="evidence" value="ECO:0007669"/>
    <property type="project" value="InterPro"/>
</dbReference>
<organism evidence="5 6">
    <name type="scientific">Ilumatobacter fluminis</name>
    <dbReference type="NCBI Taxonomy" id="467091"/>
    <lineage>
        <taxon>Bacteria</taxon>
        <taxon>Bacillati</taxon>
        <taxon>Actinomycetota</taxon>
        <taxon>Acidimicrobiia</taxon>
        <taxon>Acidimicrobiales</taxon>
        <taxon>Ilumatobacteraceae</taxon>
        <taxon>Ilumatobacter</taxon>
    </lineage>
</organism>
<accession>A0A4R7I4R7</accession>
<dbReference type="Pfam" id="PF01565">
    <property type="entry name" value="FAD_binding_4"/>
    <property type="match status" value="1"/>
</dbReference>
<dbReference type="InterPro" id="IPR007173">
    <property type="entry name" value="ALO_C"/>
</dbReference>
<dbReference type="InterPro" id="IPR016166">
    <property type="entry name" value="FAD-bd_PCMH"/>
</dbReference>
<dbReference type="NCBIfam" id="TIGR01679">
    <property type="entry name" value="bact_FAD_ox"/>
    <property type="match status" value="1"/>
</dbReference>
<keyword evidence="2" id="KW-0274">FAD</keyword>
<dbReference type="RefSeq" id="WP_166657762.1">
    <property type="nucleotide sequence ID" value="NZ_SOAU01000001.1"/>
</dbReference>
<dbReference type="InterPro" id="IPR016169">
    <property type="entry name" value="FAD-bd_PCMH_sub2"/>
</dbReference>
<feature type="domain" description="FAD-binding PCMH-type" evidence="4">
    <location>
        <begin position="11"/>
        <end position="179"/>
    </location>
</feature>
<dbReference type="GO" id="GO:0016020">
    <property type="term" value="C:membrane"/>
    <property type="evidence" value="ECO:0007669"/>
    <property type="project" value="InterPro"/>
</dbReference>
<gene>
    <name evidence="5" type="ORF">BDK89_4312</name>
</gene>